<dbReference type="Pfam" id="PF00046">
    <property type="entry name" value="Homeodomain"/>
    <property type="match status" value="1"/>
</dbReference>
<dbReference type="PANTHER" id="PTHR45793">
    <property type="entry name" value="HOMEOBOX PROTEIN"/>
    <property type="match status" value="1"/>
</dbReference>
<proteinExistence type="predicted"/>
<dbReference type="GO" id="GO:0000978">
    <property type="term" value="F:RNA polymerase II cis-regulatory region sequence-specific DNA binding"/>
    <property type="evidence" value="ECO:0007669"/>
    <property type="project" value="TreeGrafter"/>
</dbReference>
<dbReference type="PANTHER" id="PTHR45793:SF18">
    <property type="entry name" value="PAIRED-LIKE HOMEODOMAIN TRANSCRIPTION FACTOR LEUTX"/>
    <property type="match status" value="1"/>
</dbReference>
<feature type="domain" description="Homeobox" evidence="8">
    <location>
        <begin position="43"/>
        <end position="123"/>
    </location>
</feature>
<dbReference type="Proteomes" id="UP000261680">
    <property type="component" value="Unplaced"/>
</dbReference>
<dbReference type="OrthoDB" id="9535093at2759"/>
<reference evidence="10" key="1">
    <citation type="submission" date="2025-08" db="UniProtKB">
        <authorList>
            <consortium name="RefSeq"/>
        </authorList>
    </citation>
    <scope>IDENTIFICATION</scope>
    <source>
        <tissue evidence="10">Whole blood</tissue>
    </source>
</reference>
<keyword evidence="9" id="KW-1185">Reference proteome</keyword>
<accession>A0A8M1G3Z8</accession>
<comment type="subcellular location">
    <subcellularLocation>
        <location evidence="1 5 6">Nucleus</location>
    </subcellularLocation>
</comment>
<feature type="compositionally biased region" description="Basic and acidic residues" evidence="7">
    <location>
        <begin position="165"/>
        <end position="175"/>
    </location>
</feature>
<feature type="DNA-binding region" description="Homeobox" evidence="5">
    <location>
        <begin position="45"/>
        <end position="124"/>
    </location>
</feature>
<gene>
    <name evidence="10" type="primary">LEUTX</name>
</gene>
<dbReference type="AlphaFoldDB" id="A0A8M1G3Z8"/>
<dbReference type="GO" id="GO:0000981">
    <property type="term" value="F:DNA-binding transcription factor activity, RNA polymerase II-specific"/>
    <property type="evidence" value="ECO:0007669"/>
    <property type="project" value="TreeGrafter"/>
</dbReference>
<name>A0A8M1G3Z8_URSMA</name>
<feature type="compositionally biased region" description="Polar residues" evidence="7">
    <location>
        <begin position="231"/>
        <end position="242"/>
    </location>
</feature>
<feature type="non-terminal residue" evidence="10">
    <location>
        <position position="1"/>
    </location>
</feature>
<protein>
    <submittedName>
        <fullName evidence="10">Paired-like homeodomain transcription factor LEUTX</fullName>
    </submittedName>
</protein>
<evidence type="ECO:0000256" key="4">
    <source>
        <dbReference type="ARBA" id="ARBA00023242"/>
    </source>
</evidence>
<dbReference type="GO" id="GO:0005634">
    <property type="term" value="C:nucleus"/>
    <property type="evidence" value="ECO:0007669"/>
    <property type="project" value="UniProtKB-SubCell"/>
</dbReference>
<dbReference type="GeneID" id="121103541"/>
<feature type="compositionally biased region" description="Polar residues" evidence="7">
    <location>
        <begin position="149"/>
        <end position="164"/>
    </location>
</feature>
<organism evidence="9 10">
    <name type="scientific">Ursus maritimus</name>
    <name type="common">Polar bear</name>
    <name type="synonym">Thalarctos maritimus</name>
    <dbReference type="NCBI Taxonomy" id="29073"/>
    <lineage>
        <taxon>Eukaryota</taxon>
        <taxon>Metazoa</taxon>
        <taxon>Chordata</taxon>
        <taxon>Craniata</taxon>
        <taxon>Vertebrata</taxon>
        <taxon>Euteleostomi</taxon>
        <taxon>Mammalia</taxon>
        <taxon>Eutheria</taxon>
        <taxon>Laurasiatheria</taxon>
        <taxon>Carnivora</taxon>
        <taxon>Caniformia</taxon>
        <taxon>Ursidae</taxon>
        <taxon>Ursus</taxon>
    </lineage>
</organism>
<feature type="region of interest" description="Disordered" evidence="7">
    <location>
        <begin position="113"/>
        <end position="190"/>
    </location>
</feature>
<dbReference type="RefSeq" id="XP_040490348.1">
    <property type="nucleotide sequence ID" value="XM_040634414.1"/>
</dbReference>
<dbReference type="Gene3D" id="1.10.10.60">
    <property type="entry name" value="Homeodomain-like"/>
    <property type="match status" value="1"/>
</dbReference>
<sequence>VIFLDQALSSQVRLRSEVYLGVCVCVCVFYESLSSLPFAENPRYARRGRTHFSEEQLQALKRVLEETMYPDWATMEDLISITHLDESVIKVHPRRSSIKTEAPSHLLSPQTWFKNQRVKRKKEQQSKRSNSSQESPNPTIPGEEEPSLCVTSTNTHCASPSISDASDHELPRSSKNDQPGPSRWGSPWDSQPPVLQEICLGDFDPPWASSPYDMGQLIQLYALPGDDDPSSLDQYLSPTCHS</sequence>
<evidence type="ECO:0000259" key="8">
    <source>
        <dbReference type="PROSITE" id="PS50071"/>
    </source>
</evidence>
<evidence type="ECO:0000256" key="2">
    <source>
        <dbReference type="ARBA" id="ARBA00023125"/>
    </source>
</evidence>
<evidence type="ECO:0000313" key="10">
    <source>
        <dbReference type="RefSeq" id="XP_040490348.1"/>
    </source>
</evidence>
<dbReference type="CDD" id="cd00086">
    <property type="entry name" value="homeodomain"/>
    <property type="match status" value="1"/>
</dbReference>
<dbReference type="SUPFAM" id="SSF46689">
    <property type="entry name" value="Homeodomain-like"/>
    <property type="match status" value="1"/>
</dbReference>
<feature type="compositionally biased region" description="Polar residues" evidence="7">
    <location>
        <begin position="127"/>
        <end position="137"/>
    </location>
</feature>
<evidence type="ECO:0000256" key="5">
    <source>
        <dbReference type="PROSITE-ProRule" id="PRU00108"/>
    </source>
</evidence>
<keyword evidence="3 5" id="KW-0371">Homeobox</keyword>
<dbReference type="InterPro" id="IPR009057">
    <property type="entry name" value="Homeodomain-like_sf"/>
</dbReference>
<evidence type="ECO:0000256" key="1">
    <source>
        <dbReference type="ARBA" id="ARBA00004123"/>
    </source>
</evidence>
<keyword evidence="2 5" id="KW-0238">DNA-binding</keyword>
<feature type="region of interest" description="Disordered" evidence="7">
    <location>
        <begin position="223"/>
        <end position="242"/>
    </location>
</feature>
<dbReference type="KEGG" id="umr:121103541"/>
<evidence type="ECO:0000256" key="7">
    <source>
        <dbReference type="SAM" id="MobiDB-lite"/>
    </source>
</evidence>
<dbReference type="InterPro" id="IPR001356">
    <property type="entry name" value="HD"/>
</dbReference>
<dbReference type="CTD" id="342900"/>
<dbReference type="PROSITE" id="PS50071">
    <property type="entry name" value="HOMEOBOX_2"/>
    <property type="match status" value="1"/>
</dbReference>
<evidence type="ECO:0000256" key="3">
    <source>
        <dbReference type="ARBA" id="ARBA00023155"/>
    </source>
</evidence>
<evidence type="ECO:0000313" key="9">
    <source>
        <dbReference type="Proteomes" id="UP000261680"/>
    </source>
</evidence>
<dbReference type="SMART" id="SM00389">
    <property type="entry name" value="HOX"/>
    <property type="match status" value="1"/>
</dbReference>
<evidence type="ECO:0000256" key="6">
    <source>
        <dbReference type="RuleBase" id="RU000682"/>
    </source>
</evidence>
<keyword evidence="4 5" id="KW-0539">Nucleus</keyword>